<dbReference type="GO" id="GO:0005829">
    <property type="term" value="C:cytosol"/>
    <property type="evidence" value="ECO:0007669"/>
    <property type="project" value="TreeGrafter"/>
</dbReference>
<name>A0A835Y841_9CHLO</name>
<organism evidence="2 3">
    <name type="scientific">Edaphochlamys debaryana</name>
    <dbReference type="NCBI Taxonomy" id="47281"/>
    <lineage>
        <taxon>Eukaryota</taxon>
        <taxon>Viridiplantae</taxon>
        <taxon>Chlorophyta</taxon>
        <taxon>core chlorophytes</taxon>
        <taxon>Chlorophyceae</taxon>
        <taxon>CS clade</taxon>
        <taxon>Chlamydomonadales</taxon>
        <taxon>Chlamydomonadales incertae sedis</taxon>
        <taxon>Edaphochlamys</taxon>
    </lineage>
</organism>
<proteinExistence type="inferred from homology"/>
<dbReference type="OrthoDB" id="4159489at2759"/>
<comment type="similarity">
    <text evidence="1">Belongs to the HSBP1 family.</text>
</comment>
<dbReference type="PANTHER" id="PTHR19424:SF0">
    <property type="entry name" value="HEAT SHOCK FACTOR BINDING PROTEIN 1"/>
    <property type="match status" value="1"/>
</dbReference>
<gene>
    <name evidence="2" type="ORF">HYH03_005156</name>
</gene>
<accession>A0A835Y841</accession>
<dbReference type="GO" id="GO:0005634">
    <property type="term" value="C:nucleus"/>
    <property type="evidence" value="ECO:0007669"/>
    <property type="project" value="TreeGrafter"/>
</dbReference>
<dbReference type="AlphaFoldDB" id="A0A835Y841"/>
<evidence type="ECO:0000313" key="3">
    <source>
        <dbReference type="Proteomes" id="UP000612055"/>
    </source>
</evidence>
<dbReference type="PANTHER" id="PTHR19424">
    <property type="entry name" value="HEAT SHOCK FACTOR BINDING PROTEIN 1"/>
    <property type="match status" value="1"/>
</dbReference>
<dbReference type="EMBL" id="JAEHOE010000017">
    <property type="protein sequence ID" value="KAG2496747.1"/>
    <property type="molecule type" value="Genomic_DNA"/>
</dbReference>
<dbReference type="Proteomes" id="UP000612055">
    <property type="component" value="Unassembled WGS sequence"/>
</dbReference>
<reference evidence="2" key="1">
    <citation type="journal article" date="2020" name="bioRxiv">
        <title>Comparative genomics of Chlamydomonas.</title>
        <authorList>
            <person name="Craig R.J."/>
            <person name="Hasan A.R."/>
            <person name="Ness R.W."/>
            <person name="Keightley P.D."/>
        </authorList>
    </citation>
    <scope>NUCLEOTIDE SEQUENCE</scope>
    <source>
        <strain evidence="2">CCAP 11/70</strain>
    </source>
</reference>
<dbReference type="Pfam" id="PF06825">
    <property type="entry name" value="HSBP1"/>
    <property type="match status" value="1"/>
</dbReference>
<protein>
    <recommendedName>
        <fullName evidence="4">Heat shock factor binding protein</fullName>
    </recommendedName>
</protein>
<evidence type="ECO:0000256" key="1">
    <source>
        <dbReference type="ARBA" id="ARBA00006349"/>
    </source>
</evidence>
<dbReference type="GO" id="GO:0003714">
    <property type="term" value="F:transcription corepressor activity"/>
    <property type="evidence" value="ECO:0007669"/>
    <property type="project" value="InterPro"/>
</dbReference>
<evidence type="ECO:0000313" key="2">
    <source>
        <dbReference type="EMBL" id="KAG2496747.1"/>
    </source>
</evidence>
<dbReference type="InterPro" id="IPR009643">
    <property type="entry name" value="HS1-bd"/>
</dbReference>
<evidence type="ECO:0008006" key="4">
    <source>
        <dbReference type="Google" id="ProtNLM"/>
    </source>
</evidence>
<dbReference type="GO" id="GO:0070370">
    <property type="term" value="P:cellular heat acclimation"/>
    <property type="evidence" value="ECO:0007669"/>
    <property type="project" value="TreeGrafter"/>
</dbReference>
<dbReference type="Gene3D" id="1.20.5.430">
    <property type="match status" value="1"/>
</dbReference>
<keyword evidence="3" id="KW-1185">Reference proteome</keyword>
<dbReference type="FunFam" id="1.20.5.430:FF:000003">
    <property type="entry name" value="Heat shock factor binding protein"/>
    <property type="match status" value="1"/>
</dbReference>
<sequence length="74" mass="7865">MAENKANADSGAELTTFVQGLLQQMNARFQTMSESIVTKIDDMGQKIDNLEATITELMEQAGGPEKDAGGKSAS</sequence>
<comment type="caution">
    <text evidence="2">The sequence shown here is derived from an EMBL/GenBank/DDBJ whole genome shotgun (WGS) entry which is preliminary data.</text>
</comment>